<dbReference type="Proteomes" id="UP001378188">
    <property type="component" value="Unassembled WGS sequence"/>
</dbReference>
<comment type="caution">
    <text evidence="2">The sequence shown here is derived from an EMBL/GenBank/DDBJ whole genome shotgun (WGS) entry which is preliminary data.</text>
</comment>
<dbReference type="InterPro" id="IPR006311">
    <property type="entry name" value="TAT_signal"/>
</dbReference>
<protein>
    <recommendedName>
        <fullName evidence="4">Cytochrome c domain-containing protein</fullName>
    </recommendedName>
</protein>
<feature type="signal peptide" evidence="1">
    <location>
        <begin position="1"/>
        <end position="35"/>
    </location>
</feature>
<gene>
    <name evidence="2" type="ORF">V3328_19165</name>
</gene>
<accession>A0AAW9RXB5</accession>
<proteinExistence type="predicted"/>
<name>A0AAW9RXB5_9HYPH</name>
<dbReference type="AlphaFoldDB" id="A0AAW9RXB5"/>
<organism evidence="2 3">
    <name type="scientific">Microbaculum marinum</name>
    <dbReference type="NCBI Taxonomy" id="1764581"/>
    <lineage>
        <taxon>Bacteria</taxon>
        <taxon>Pseudomonadati</taxon>
        <taxon>Pseudomonadota</taxon>
        <taxon>Alphaproteobacteria</taxon>
        <taxon>Hyphomicrobiales</taxon>
        <taxon>Tepidamorphaceae</taxon>
        <taxon>Microbaculum</taxon>
    </lineage>
</organism>
<dbReference type="EMBL" id="JAZHOF010000008">
    <property type="protein sequence ID" value="MEJ8573619.1"/>
    <property type="molecule type" value="Genomic_DNA"/>
</dbReference>
<evidence type="ECO:0000256" key="1">
    <source>
        <dbReference type="SAM" id="SignalP"/>
    </source>
</evidence>
<evidence type="ECO:0008006" key="4">
    <source>
        <dbReference type="Google" id="ProtNLM"/>
    </source>
</evidence>
<evidence type="ECO:0000313" key="3">
    <source>
        <dbReference type="Proteomes" id="UP001378188"/>
    </source>
</evidence>
<sequence>MTAARHNPRRPALRLAAGIAAVAALTAAAAGPSPAADIRFDPNAPVKMSPEVPADVDPSIRDGLLEDGKLLMAHRLFEQQQWAAFIALNWPVDENGSPRQAVGDEGDPAWSEWTETYQIFKPGGAEPDPWGADKRHVPMVDKVQDPLPGDSGPVGYPDLGDSDARVLHNLSAIQKLNVVTESDQAFSFSVFDQYGKPAYYESLVNKVEYDFIVDNKLYEAGGLANYIAANGKLSFPAGSFQGNRYGAIELKVAWRVLDPSKDDFSRYLTQPGYVVSGGDTPKWVAVTLGLVGFHIAQKTETSPQWIWSTFEHIDNVEADWFHEITTADGTKRMLHPSFNDPMCEWCPVNVPVAPDENGLRRTQVTRLVPIPKALAEMNARVRKALADAGSPLQYYEMIGVQWPTKPEVPAQSGSEFPASVVDVSGGVPLMNYLANSVMETFSQVGNLPADQQPRSVSTSDRMVFGTGSCIGCHSSSPYDFSWIMTKAQPKQLELE</sequence>
<keyword evidence="3" id="KW-1185">Reference proteome</keyword>
<dbReference type="PROSITE" id="PS51318">
    <property type="entry name" value="TAT"/>
    <property type="match status" value="1"/>
</dbReference>
<keyword evidence="1" id="KW-0732">Signal</keyword>
<evidence type="ECO:0000313" key="2">
    <source>
        <dbReference type="EMBL" id="MEJ8573619.1"/>
    </source>
</evidence>
<reference evidence="2 3" key="1">
    <citation type="submission" date="2024-02" db="EMBL/GenBank/DDBJ databases">
        <title>Genome analysis and characterization of Microbaculum marinisediminis sp. nov., isolated from marine sediment.</title>
        <authorList>
            <person name="Du Z.-J."/>
            <person name="Ye Y.-Q."/>
            <person name="Zhang Z.-R."/>
            <person name="Yuan S.-M."/>
            <person name="Zhang X.-Y."/>
        </authorList>
    </citation>
    <scope>NUCLEOTIDE SEQUENCE [LARGE SCALE GENOMIC DNA]</scope>
    <source>
        <strain evidence="2 3">SDUM1044001</strain>
    </source>
</reference>
<dbReference type="RefSeq" id="WP_340331323.1">
    <property type="nucleotide sequence ID" value="NZ_JAZHOF010000008.1"/>
</dbReference>
<feature type="chain" id="PRO_5043465923" description="Cytochrome c domain-containing protein" evidence="1">
    <location>
        <begin position="36"/>
        <end position="495"/>
    </location>
</feature>